<evidence type="ECO:0000256" key="1">
    <source>
        <dbReference type="ARBA" id="ARBA00004141"/>
    </source>
</evidence>
<feature type="transmembrane region" description="Helical" evidence="10">
    <location>
        <begin position="178"/>
        <end position="202"/>
    </location>
</feature>
<evidence type="ECO:0000259" key="11">
    <source>
        <dbReference type="Pfam" id="PF00999"/>
    </source>
</evidence>
<reference evidence="14" key="1">
    <citation type="submission" date="2023-03" db="EMBL/GenBank/DDBJ databases">
        <authorList>
            <person name="Julca I."/>
        </authorList>
    </citation>
    <scope>NUCLEOTIDE SEQUENCE</scope>
</reference>
<keyword evidence="6 10" id="KW-1133">Transmembrane helix</keyword>
<keyword evidence="4 10" id="KW-0812">Transmembrane</keyword>
<dbReference type="GO" id="GO:0015297">
    <property type="term" value="F:antiporter activity"/>
    <property type="evidence" value="ECO:0007669"/>
    <property type="project" value="InterPro"/>
</dbReference>
<evidence type="ECO:0000256" key="2">
    <source>
        <dbReference type="ARBA" id="ARBA00022448"/>
    </source>
</evidence>
<accession>A0AAV1DXU8</accession>
<evidence type="ECO:0000256" key="10">
    <source>
        <dbReference type="SAM" id="Phobius"/>
    </source>
</evidence>
<evidence type="ECO:0000313" key="14">
    <source>
        <dbReference type="EMBL" id="CAI9111961.1"/>
    </source>
</evidence>
<evidence type="ECO:0000259" key="12">
    <source>
        <dbReference type="Pfam" id="PF23256"/>
    </source>
</evidence>
<feature type="transmembrane region" description="Helical" evidence="10">
    <location>
        <begin position="285"/>
        <end position="304"/>
    </location>
</feature>
<dbReference type="InterPro" id="IPR038770">
    <property type="entry name" value="Na+/solute_symporter_sf"/>
</dbReference>
<dbReference type="GO" id="GO:0006813">
    <property type="term" value="P:potassium ion transport"/>
    <property type="evidence" value="ECO:0007669"/>
    <property type="project" value="UniProtKB-KW"/>
</dbReference>
<comment type="subcellular location">
    <subcellularLocation>
        <location evidence="1">Membrane</location>
        <topology evidence="1">Multi-pass membrane protein</topology>
    </subcellularLocation>
</comment>
<dbReference type="GO" id="GO:0006885">
    <property type="term" value="P:regulation of pH"/>
    <property type="evidence" value="ECO:0007669"/>
    <property type="project" value="TreeGrafter"/>
</dbReference>
<evidence type="ECO:0000259" key="13">
    <source>
        <dbReference type="Pfam" id="PF23259"/>
    </source>
</evidence>
<feature type="transmembrane region" description="Helical" evidence="10">
    <location>
        <begin position="41"/>
        <end position="62"/>
    </location>
</feature>
<dbReference type="GO" id="GO:0016020">
    <property type="term" value="C:membrane"/>
    <property type="evidence" value="ECO:0007669"/>
    <property type="project" value="UniProtKB-SubCell"/>
</dbReference>
<dbReference type="Gene3D" id="1.20.1530.20">
    <property type="match status" value="1"/>
</dbReference>
<dbReference type="AlphaFoldDB" id="A0AAV1DXU8"/>
<dbReference type="Pfam" id="PF00999">
    <property type="entry name" value="Na_H_Exchanger"/>
    <property type="match status" value="1"/>
</dbReference>
<feature type="transmembrane region" description="Helical" evidence="10">
    <location>
        <begin position="426"/>
        <end position="447"/>
    </location>
</feature>
<feature type="domain" description="Cation/H(+) antiporter C-terminal" evidence="13">
    <location>
        <begin position="641"/>
        <end position="783"/>
    </location>
</feature>
<comment type="similarity">
    <text evidence="9">Belongs to the monovalent cation:proton antiporter 2 (CPA2) transporter (TC 2.A.37) family. CHX (TC 2.A.37.4) subfamily.</text>
</comment>
<keyword evidence="2" id="KW-0813">Transport</keyword>
<dbReference type="Pfam" id="PF23259">
    <property type="entry name" value="CHX17_C"/>
    <property type="match status" value="1"/>
</dbReference>
<feature type="transmembrane region" description="Helical" evidence="10">
    <location>
        <begin position="365"/>
        <end position="386"/>
    </location>
</feature>
<proteinExistence type="inferred from homology"/>
<name>A0AAV1DXU8_OLDCO</name>
<evidence type="ECO:0000256" key="7">
    <source>
        <dbReference type="ARBA" id="ARBA00023065"/>
    </source>
</evidence>
<dbReference type="InterPro" id="IPR050794">
    <property type="entry name" value="CPA2_transporter"/>
</dbReference>
<evidence type="ECO:0000256" key="9">
    <source>
        <dbReference type="ARBA" id="ARBA00038341"/>
    </source>
</evidence>
<dbReference type="GO" id="GO:0012505">
    <property type="term" value="C:endomembrane system"/>
    <property type="evidence" value="ECO:0007669"/>
    <property type="project" value="TreeGrafter"/>
</dbReference>
<dbReference type="InterPro" id="IPR057290">
    <property type="entry name" value="CHX17_C"/>
</dbReference>
<protein>
    <submittedName>
        <fullName evidence="14">OLC1v1012318C1</fullName>
    </submittedName>
</protein>
<dbReference type="GO" id="GO:1902600">
    <property type="term" value="P:proton transmembrane transport"/>
    <property type="evidence" value="ECO:0007669"/>
    <property type="project" value="InterPro"/>
</dbReference>
<feature type="domain" description="Cation/H(+) antiporter central" evidence="12">
    <location>
        <begin position="500"/>
        <end position="624"/>
    </location>
</feature>
<feature type="transmembrane region" description="Helical" evidence="10">
    <location>
        <begin position="393"/>
        <end position="414"/>
    </location>
</feature>
<feature type="domain" description="Cation/H+ exchanger transmembrane" evidence="11">
    <location>
        <begin position="58"/>
        <end position="440"/>
    </location>
</feature>
<dbReference type="Proteomes" id="UP001161247">
    <property type="component" value="Chromosome 7"/>
</dbReference>
<keyword evidence="3" id="KW-0633">Potassium transport</keyword>
<dbReference type="InterPro" id="IPR057291">
    <property type="entry name" value="CHX17_2nd"/>
</dbReference>
<keyword evidence="5" id="KW-0630">Potassium</keyword>
<gene>
    <name evidence="14" type="ORF">OLC1_LOCUS19240</name>
</gene>
<evidence type="ECO:0000256" key="6">
    <source>
        <dbReference type="ARBA" id="ARBA00022989"/>
    </source>
</evidence>
<feature type="transmembrane region" description="Helical" evidence="10">
    <location>
        <begin position="247"/>
        <end position="273"/>
    </location>
</feature>
<keyword evidence="7" id="KW-0406">Ion transport</keyword>
<dbReference type="PANTHER" id="PTHR32468:SF17">
    <property type="entry name" value="CATION_H(+) ANTIPORTER 4"/>
    <property type="match status" value="1"/>
</dbReference>
<feature type="transmembrane region" description="Helical" evidence="10">
    <location>
        <begin position="214"/>
        <end position="241"/>
    </location>
</feature>
<organism evidence="14 15">
    <name type="scientific">Oldenlandia corymbosa var. corymbosa</name>
    <dbReference type="NCBI Taxonomy" id="529605"/>
    <lineage>
        <taxon>Eukaryota</taxon>
        <taxon>Viridiplantae</taxon>
        <taxon>Streptophyta</taxon>
        <taxon>Embryophyta</taxon>
        <taxon>Tracheophyta</taxon>
        <taxon>Spermatophyta</taxon>
        <taxon>Magnoliopsida</taxon>
        <taxon>eudicotyledons</taxon>
        <taxon>Gunneridae</taxon>
        <taxon>Pentapetalae</taxon>
        <taxon>asterids</taxon>
        <taxon>lamiids</taxon>
        <taxon>Gentianales</taxon>
        <taxon>Rubiaceae</taxon>
        <taxon>Rubioideae</taxon>
        <taxon>Spermacoceae</taxon>
        <taxon>Hedyotis-Oldenlandia complex</taxon>
        <taxon>Oldenlandia</taxon>
    </lineage>
</organism>
<keyword evidence="15" id="KW-1185">Reference proteome</keyword>
<sequence>MVAQNQLLNMAEDRVLVCVRDPPKVNSLGFFSSYHKLRDPFVYSLPVLELQLVLIFVLTHLFHSAFKRLGFPKIVSEISAGVILGSTVLGCKESYQRILFPAASQRILGAFCSFGYLLFQFLSGVKMDTGMIRKIGSKALAIGIINLVAPLIIGWVTLKALTINPAKKGDDATPSHKLLLQNGMGILVAHSMTAFPVVALLLKDLKILNSELGRLAMSCSLITHLSQVTFNSINSLYYIYVRDHWRAISDLVICISFILLVIYIVHPAFIWMVKQTPEGRPVKDFYIFLTILLVFVSAVISYWFELAVLFGPFIVGLAVPEGPPLGSALVDKLDALSSGVLLPTFITLVTLRTNLSQISFSIPHIILILVPFSAKIITCCLTALYCKMPLNDAVALGLIMSIKGVVDLAAYSFIRDADMIDQSTFSLLVVATAIIAAFVPSMVQLLYDPKRKYAGYQKRSIMHSKIGGKLPVIACIHSSDNIMAIIGILDASTPSVENPIIVNALHLIELRGRASPIFISHEVQKKTHSRVSYSEDVILAFKQYERNNWGAVSVRVFTAISPRKLMQEDISTLALNVLASIIIMPFHRRWAIDGSVESEDISLRTLNRHVLEIAPCSVGILVDGNHLRCSASMSSSATVYSVAVIFVGGNDDQEALALAKRMTKNRNITLKILRFFSTEVGSPNLEDEVLDIKALYDFKHHRLGQGNVTYVEEAVNESSEFAWKLRTIADEYDLILVGRSYKKESPVTSGFEQWCDVPELGAIGDFLASRDLRRQASVLVVQKQKITR</sequence>
<feature type="transmembrane region" description="Helical" evidence="10">
    <location>
        <begin position="107"/>
        <end position="127"/>
    </location>
</feature>
<feature type="transmembrane region" description="Helical" evidence="10">
    <location>
        <begin position="139"/>
        <end position="158"/>
    </location>
</feature>
<evidence type="ECO:0000256" key="4">
    <source>
        <dbReference type="ARBA" id="ARBA00022692"/>
    </source>
</evidence>
<evidence type="ECO:0000256" key="3">
    <source>
        <dbReference type="ARBA" id="ARBA00022538"/>
    </source>
</evidence>
<keyword evidence="8 10" id="KW-0472">Membrane</keyword>
<dbReference type="EMBL" id="OX459124">
    <property type="protein sequence ID" value="CAI9111961.1"/>
    <property type="molecule type" value="Genomic_DNA"/>
</dbReference>
<evidence type="ECO:0000256" key="5">
    <source>
        <dbReference type="ARBA" id="ARBA00022958"/>
    </source>
</evidence>
<evidence type="ECO:0000313" key="15">
    <source>
        <dbReference type="Proteomes" id="UP001161247"/>
    </source>
</evidence>
<dbReference type="InterPro" id="IPR006153">
    <property type="entry name" value="Cation/H_exchanger_TM"/>
</dbReference>
<dbReference type="PANTHER" id="PTHR32468">
    <property type="entry name" value="CATION/H + ANTIPORTER"/>
    <property type="match status" value="1"/>
</dbReference>
<dbReference type="Pfam" id="PF23256">
    <property type="entry name" value="CHX17_2nd"/>
    <property type="match status" value="1"/>
</dbReference>
<evidence type="ECO:0000256" key="8">
    <source>
        <dbReference type="ARBA" id="ARBA00023136"/>
    </source>
</evidence>